<keyword evidence="2 9" id="KW-0812">Transmembrane</keyword>
<keyword evidence="5 9" id="KW-0472">Membrane</keyword>
<dbReference type="Gene3D" id="1.20.1070.10">
    <property type="entry name" value="Rhodopsin 7-helix transmembrane proteins"/>
    <property type="match status" value="1"/>
</dbReference>
<sequence length="370" mass="40450">MDSRIFGSNVSRSAFPNSTKNVSISSLTTSSSSKDTSATTWSTSACVTVFAIITGGLFNLSVLAIFTSRPTLRFSFGIYLINLLIIDCIIALVYAPFNLLEQLASQWLLGHNACVLRWYLAWVFEGNIILGHFLIAVNRVWAVVFPFSYRIHHSTKVAILLCVSVWILLNILYIPTVIATAGITNSTTEGTPQCTLDVTVIGVWSSLSQILIFDVPILSVILAYPLVCYKSFFSDRKQRVAPQAASEANDTRRRTMVRIVGSEGAQQSESQRAGGSGKGKGGGVGRICGRSITGSRTGLVTLTLMTLNVLICLLPNEAYWTMMMVVETDPPGVFTIAETLQRLTTVFDPILIVLGNSELRQIVANRIHCR</sequence>
<evidence type="ECO:0000313" key="12">
    <source>
        <dbReference type="Proteomes" id="UP000186922"/>
    </source>
</evidence>
<dbReference type="Proteomes" id="UP000186922">
    <property type="component" value="Unassembled WGS sequence"/>
</dbReference>
<evidence type="ECO:0000256" key="2">
    <source>
        <dbReference type="ARBA" id="ARBA00022692"/>
    </source>
</evidence>
<evidence type="ECO:0000256" key="3">
    <source>
        <dbReference type="ARBA" id="ARBA00022989"/>
    </source>
</evidence>
<evidence type="ECO:0000256" key="4">
    <source>
        <dbReference type="ARBA" id="ARBA00023040"/>
    </source>
</evidence>
<feature type="transmembrane region" description="Helical" evidence="9">
    <location>
        <begin position="203"/>
        <end position="229"/>
    </location>
</feature>
<feature type="transmembrane region" description="Helical" evidence="9">
    <location>
        <begin position="41"/>
        <end position="66"/>
    </location>
</feature>
<dbReference type="EMBL" id="BDGG01000007">
    <property type="protein sequence ID" value="GAV01889.1"/>
    <property type="molecule type" value="Genomic_DNA"/>
</dbReference>
<dbReference type="PANTHER" id="PTHR24243">
    <property type="entry name" value="G-PROTEIN COUPLED RECEPTOR"/>
    <property type="match status" value="1"/>
</dbReference>
<dbReference type="CDD" id="cd00637">
    <property type="entry name" value="7tm_classA_rhodopsin-like"/>
    <property type="match status" value="1"/>
</dbReference>
<protein>
    <recommendedName>
        <fullName evidence="10">G-protein coupled receptors family 1 profile domain-containing protein</fullName>
    </recommendedName>
</protein>
<feature type="domain" description="G-protein coupled receptors family 1 profile" evidence="10">
    <location>
        <begin position="58"/>
        <end position="352"/>
    </location>
</feature>
<dbReference type="SUPFAM" id="SSF81321">
    <property type="entry name" value="Family A G protein-coupled receptor-like"/>
    <property type="match status" value="1"/>
</dbReference>
<dbReference type="PRINTS" id="PR00237">
    <property type="entry name" value="GPCRRHODOPSN"/>
</dbReference>
<evidence type="ECO:0000259" key="10">
    <source>
        <dbReference type="PROSITE" id="PS50262"/>
    </source>
</evidence>
<evidence type="ECO:0000256" key="5">
    <source>
        <dbReference type="ARBA" id="ARBA00023136"/>
    </source>
</evidence>
<evidence type="ECO:0000256" key="6">
    <source>
        <dbReference type="ARBA" id="ARBA00023170"/>
    </source>
</evidence>
<evidence type="ECO:0000256" key="1">
    <source>
        <dbReference type="ARBA" id="ARBA00004141"/>
    </source>
</evidence>
<feature type="compositionally biased region" description="Polar residues" evidence="8">
    <location>
        <begin position="264"/>
        <end position="273"/>
    </location>
</feature>
<name>A0A1D1VTJ8_RAMVA</name>
<feature type="region of interest" description="Disordered" evidence="8">
    <location>
        <begin position="261"/>
        <end position="283"/>
    </location>
</feature>
<comment type="subcellular location">
    <subcellularLocation>
        <location evidence="1">Membrane</location>
        <topology evidence="1">Multi-pass membrane protein</topology>
    </subcellularLocation>
</comment>
<accession>A0A1D1VTJ8</accession>
<dbReference type="GO" id="GO:0016020">
    <property type="term" value="C:membrane"/>
    <property type="evidence" value="ECO:0007669"/>
    <property type="project" value="UniProtKB-SubCell"/>
</dbReference>
<feature type="transmembrane region" description="Helical" evidence="9">
    <location>
        <begin position="78"/>
        <end position="99"/>
    </location>
</feature>
<dbReference type="GO" id="GO:0004930">
    <property type="term" value="F:G protein-coupled receptor activity"/>
    <property type="evidence" value="ECO:0007669"/>
    <property type="project" value="UniProtKB-KW"/>
</dbReference>
<feature type="transmembrane region" description="Helical" evidence="9">
    <location>
        <begin position="157"/>
        <end position="183"/>
    </location>
</feature>
<gene>
    <name evidence="11" type="primary">RvY_12528-1</name>
    <name evidence="11" type="synonym">RvY_12528.1</name>
    <name evidence="11" type="ORF">RvY_12528</name>
</gene>
<dbReference type="InterPro" id="IPR000276">
    <property type="entry name" value="GPCR_Rhodpsn"/>
</dbReference>
<evidence type="ECO:0000256" key="7">
    <source>
        <dbReference type="ARBA" id="ARBA00023224"/>
    </source>
</evidence>
<dbReference type="AlphaFoldDB" id="A0A1D1VTJ8"/>
<feature type="compositionally biased region" description="Gly residues" evidence="8">
    <location>
        <begin position="274"/>
        <end position="283"/>
    </location>
</feature>
<evidence type="ECO:0000256" key="8">
    <source>
        <dbReference type="SAM" id="MobiDB-lite"/>
    </source>
</evidence>
<keyword evidence="12" id="KW-1185">Reference proteome</keyword>
<proteinExistence type="predicted"/>
<dbReference type="InterPro" id="IPR017452">
    <property type="entry name" value="GPCR_Rhodpsn_7TM"/>
</dbReference>
<keyword evidence="6" id="KW-0675">Receptor</keyword>
<evidence type="ECO:0000256" key="9">
    <source>
        <dbReference type="SAM" id="Phobius"/>
    </source>
</evidence>
<dbReference type="Pfam" id="PF00001">
    <property type="entry name" value="7tm_1"/>
    <property type="match status" value="1"/>
</dbReference>
<feature type="transmembrane region" description="Helical" evidence="9">
    <location>
        <begin position="119"/>
        <end position="145"/>
    </location>
</feature>
<dbReference type="OrthoDB" id="5950040at2759"/>
<evidence type="ECO:0000313" key="11">
    <source>
        <dbReference type="EMBL" id="GAV01889.1"/>
    </source>
</evidence>
<dbReference type="STRING" id="947166.A0A1D1VTJ8"/>
<organism evidence="11 12">
    <name type="scientific">Ramazzottius varieornatus</name>
    <name type="common">Water bear</name>
    <name type="synonym">Tardigrade</name>
    <dbReference type="NCBI Taxonomy" id="947166"/>
    <lineage>
        <taxon>Eukaryota</taxon>
        <taxon>Metazoa</taxon>
        <taxon>Ecdysozoa</taxon>
        <taxon>Tardigrada</taxon>
        <taxon>Eutardigrada</taxon>
        <taxon>Parachela</taxon>
        <taxon>Hypsibioidea</taxon>
        <taxon>Ramazzottiidae</taxon>
        <taxon>Ramazzottius</taxon>
    </lineage>
</organism>
<reference evidence="11 12" key="1">
    <citation type="journal article" date="2016" name="Nat. Commun.">
        <title>Extremotolerant tardigrade genome and improved radiotolerance of human cultured cells by tardigrade-unique protein.</title>
        <authorList>
            <person name="Hashimoto T."/>
            <person name="Horikawa D.D."/>
            <person name="Saito Y."/>
            <person name="Kuwahara H."/>
            <person name="Kozuka-Hata H."/>
            <person name="Shin-I T."/>
            <person name="Minakuchi Y."/>
            <person name="Ohishi K."/>
            <person name="Motoyama A."/>
            <person name="Aizu T."/>
            <person name="Enomoto A."/>
            <person name="Kondo K."/>
            <person name="Tanaka S."/>
            <person name="Hara Y."/>
            <person name="Koshikawa S."/>
            <person name="Sagara H."/>
            <person name="Miura T."/>
            <person name="Yokobori S."/>
            <person name="Miyagawa K."/>
            <person name="Suzuki Y."/>
            <person name="Kubo T."/>
            <person name="Oyama M."/>
            <person name="Kohara Y."/>
            <person name="Fujiyama A."/>
            <person name="Arakawa K."/>
            <person name="Katayama T."/>
            <person name="Toyoda A."/>
            <person name="Kunieda T."/>
        </authorList>
    </citation>
    <scope>NUCLEOTIDE SEQUENCE [LARGE SCALE GENOMIC DNA]</scope>
    <source>
        <strain evidence="11 12">YOKOZUNA-1</strain>
    </source>
</reference>
<dbReference type="PROSITE" id="PS50262">
    <property type="entry name" value="G_PROTEIN_RECEP_F1_2"/>
    <property type="match status" value="1"/>
</dbReference>
<comment type="caution">
    <text evidence="11">The sequence shown here is derived from an EMBL/GenBank/DDBJ whole genome shotgun (WGS) entry which is preliminary data.</text>
</comment>
<dbReference type="PANTHER" id="PTHR24243:SF208">
    <property type="entry name" value="PYROKININ-1 RECEPTOR"/>
    <property type="match status" value="1"/>
</dbReference>
<keyword evidence="4" id="KW-0297">G-protein coupled receptor</keyword>
<keyword evidence="7" id="KW-0807">Transducer</keyword>
<keyword evidence="3 9" id="KW-1133">Transmembrane helix</keyword>